<dbReference type="PANTHER" id="PTHR10953">
    <property type="entry name" value="UBIQUITIN-ACTIVATING ENZYME E1"/>
    <property type="match status" value="1"/>
</dbReference>
<comment type="similarity">
    <text evidence="3">Belongs to the ubiquitin-activating E1 family.</text>
</comment>
<keyword evidence="9" id="KW-1185">Reference proteome</keyword>
<gene>
    <name evidence="8" type="ORF">RFI_13109</name>
</gene>
<evidence type="ECO:0000313" key="9">
    <source>
        <dbReference type="Proteomes" id="UP000023152"/>
    </source>
</evidence>
<comment type="caution">
    <text evidence="8">The sequence shown here is derived from an EMBL/GenBank/DDBJ whole genome shotgun (WGS) entry which is preliminary data.</text>
</comment>
<evidence type="ECO:0000256" key="1">
    <source>
        <dbReference type="ARBA" id="ARBA00004123"/>
    </source>
</evidence>
<dbReference type="Gene3D" id="3.40.50.12550">
    <property type="entry name" value="Ubiquitin-activating enzyme E1, inactive adenylation domain, subdomain 2"/>
    <property type="match status" value="1"/>
</dbReference>
<dbReference type="GO" id="GO:0019948">
    <property type="term" value="F:SUMO activating enzyme activity"/>
    <property type="evidence" value="ECO:0007669"/>
    <property type="project" value="TreeGrafter"/>
</dbReference>
<organism evidence="8 9">
    <name type="scientific">Reticulomyxa filosa</name>
    <dbReference type="NCBI Taxonomy" id="46433"/>
    <lineage>
        <taxon>Eukaryota</taxon>
        <taxon>Sar</taxon>
        <taxon>Rhizaria</taxon>
        <taxon>Retaria</taxon>
        <taxon>Foraminifera</taxon>
        <taxon>Monothalamids</taxon>
        <taxon>Reticulomyxidae</taxon>
        <taxon>Reticulomyxa</taxon>
    </lineage>
</organism>
<proteinExistence type="inferred from homology"/>
<dbReference type="InterPro" id="IPR000594">
    <property type="entry name" value="ThiF_NAD_FAD-bd"/>
</dbReference>
<comment type="subcellular location">
    <subcellularLocation>
        <location evidence="1">Nucleus</location>
    </subcellularLocation>
</comment>
<evidence type="ECO:0000256" key="6">
    <source>
        <dbReference type="ARBA" id="ARBA00044354"/>
    </source>
</evidence>
<dbReference type="PANTHER" id="PTHR10953:SF162">
    <property type="entry name" value="SUMO-ACTIVATING ENZYME SUBUNIT 1"/>
    <property type="match status" value="1"/>
</dbReference>
<evidence type="ECO:0000256" key="5">
    <source>
        <dbReference type="ARBA" id="ARBA00023242"/>
    </source>
</evidence>
<dbReference type="Pfam" id="PF00899">
    <property type="entry name" value="ThiF"/>
    <property type="match status" value="1"/>
</dbReference>
<dbReference type="GO" id="GO:0031510">
    <property type="term" value="C:SUMO activating enzyme complex"/>
    <property type="evidence" value="ECO:0007669"/>
    <property type="project" value="TreeGrafter"/>
</dbReference>
<protein>
    <recommendedName>
        <fullName evidence="6">Ubiquitin-like 1-activating enzyme E1A</fullName>
    </recommendedName>
</protein>
<dbReference type="GO" id="GO:0005737">
    <property type="term" value="C:cytoplasm"/>
    <property type="evidence" value="ECO:0007669"/>
    <property type="project" value="TreeGrafter"/>
</dbReference>
<evidence type="ECO:0000256" key="2">
    <source>
        <dbReference type="ARBA" id="ARBA00004718"/>
    </source>
</evidence>
<keyword evidence="5" id="KW-0539">Nucleus</keyword>
<dbReference type="OrthoDB" id="412647at2759"/>
<dbReference type="GO" id="GO:0016925">
    <property type="term" value="P:protein sumoylation"/>
    <property type="evidence" value="ECO:0007669"/>
    <property type="project" value="TreeGrafter"/>
</dbReference>
<evidence type="ECO:0000256" key="3">
    <source>
        <dbReference type="ARBA" id="ARBA00005673"/>
    </source>
</evidence>
<evidence type="ECO:0000259" key="7">
    <source>
        <dbReference type="Pfam" id="PF00899"/>
    </source>
</evidence>
<sequence>MRQSTILIVGLDGAGSECVKNLVLAGIGHMTLLEHRKVDQNIVDTHFYVTSSHIGESVGIFTPEHELLLFPPFKKKTKQTLEDDYYKEFDCIVLNNQPRSLQLRVNGICRRNKNKEVGFFSSRSVGHIGYLLCDIGDTYAFTEKRNEKDKKILNWYSLESIYNCPRHVMQASYKKSIEYYLDYWYVLTVLEKFEDELLKTFNHSNTDYFTEIKHKFCLATYQSTFEAVETQTNNCPQFRADKTKTQNSCHQLLAQIRNLWHVSVCPLNSMSGGFLANFVMSFIQRKEQPLRNVLLFDMWKCEAISGLFYDDKARASSASIDHKSDAVVDVLSDSDNDDAQARPSDEQKVDHDVNIQDVRHDDDNVDMILLD</sequence>
<dbReference type="InterPro" id="IPR000011">
    <property type="entry name" value="UBQ/SUMO-activ_enz_E1-like"/>
</dbReference>
<dbReference type="InterPro" id="IPR035985">
    <property type="entry name" value="Ubiquitin-activating_enz"/>
</dbReference>
<dbReference type="InterPro" id="IPR045886">
    <property type="entry name" value="ThiF/MoeB/HesA"/>
</dbReference>
<evidence type="ECO:0000313" key="8">
    <source>
        <dbReference type="EMBL" id="ETO24049.1"/>
    </source>
</evidence>
<dbReference type="AlphaFoldDB" id="X6NE79"/>
<reference evidence="8 9" key="1">
    <citation type="journal article" date="2013" name="Curr. Biol.">
        <title>The Genome of the Foraminiferan Reticulomyxa filosa.</title>
        <authorList>
            <person name="Glockner G."/>
            <person name="Hulsmann N."/>
            <person name="Schleicher M."/>
            <person name="Noegel A.A."/>
            <person name="Eichinger L."/>
            <person name="Gallinger C."/>
            <person name="Pawlowski J."/>
            <person name="Sierra R."/>
            <person name="Euteneuer U."/>
            <person name="Pillet L."/>
            <person name="Moustafa A."/>
            <person name="Platzer M."/>
            <person name="Groth M."/>
            <person name="Szafranski K."/>
            <person name="Schliwa M."/>
        </authorList>
    </citation>
    <scope>NUCLEOTIDE SEQUENCE [LARGE SCALE GENOMIC DNA]</scope>
</reference>
<dbReference type="Gene3D" id="3.50.50.80">
    <property type="entry name" value="Ubiquitin-activating enzyme E1, inactive adenylation domain, subdomain 1"/>
    <property type="match status" value="1"/>
</dbReference>
<dbReference type="InterPro" id="IPR042449">
    <property type="entry name" value="Ub-E1_IAD_1"/>
</dbReference>
<evidence type="ECO:0000256" key="4">
    <source>
        <dbReference type="ARBA" id="ARBA00022786"/>
    </source>
</evidence>
<dbReference type="Proteomes" id="UP000023152">
    <property type="component" value="Unassembled WGS sequence"/>
</dbReference>
<keyword evidence="4" id="KW-0833">Ubl conjugation pathway</keyword>
<dbReference type="SUPFAM" id="SSF69572">
    <property type="entry name" value="Activating enzymes of the ubiquitin-like proteins"/>
    <property type="match status" value="1"/>
</dbReference>
<name>X6NE79_RETFI</name>
<dbReference type="EMBL" id="ASPP01009484">
    <property type="protein sequence ID" value="ETO24049.1"/>
    <property type="molecule type" value="Genomic_DNA"/>
</dbReference>
<accession>X6NE79</accession>
<comment type="pathway">
    <text evidence="2">Protein modification; protein sumoylation.</text>
</comment>
<feature type="domain" description="THIF-type NAD/FAD binding fold" evidence="7">
    <location>
        <begin position="2"/>
        <end position="299"/>
    </location>
</feature>
<dbReference type="PRINTS" id="PR01849">
    <property type="entry name" value="UBIQUITINACT"/>
</dbReference>